<dbReference type="Pfam" id="PF12019">
    <property type="entry name" value="GspH"/>
    <property type="match status" value="1"/>
</dbReference>
<evidence type="ECO:0000256" key="2">
    <source>
        <dbReference type="ARBA" id="ARBA00021549"/>
    </source>
</evidence>
<keyword evidence="8 11" id="KW-0472">Membrane</keyword>
<gene>
    <name evidence="13" type="ORF">B723_07560</name>
</gene>
<dbReference type="Gene3D" id="3.55.40.10">
    <property type="entry name" value="minor pseudopilin epsh domain"/>
    <property type="match status" value="1"/>
</dbReference>
<dbReference type="GO" id="GO:0015627">
    <property type="term" value="C:type II protein secretion system complex"/>
    <property type="evidence" value="ECO:0007669"/>
    <property type="project" value="InterPro"/>
</dbReference>
<dbReference type="InterPro" id="IPR012902">
    <property type="entry name" value="N_methyl_site"/>
</dbReference>
<comment type="similarity">
    <text evidence="9">Belongs to the GSP H family.</text>
</comment>
<dbReference type="Proteomes" id="UP000017175">
    <property type="component" value="Chromosome"/>
</dbReference>
<name>A0A0K1QLD5_PSEFL</name>
<dbReference type="NCBIfam" id="TIGR02532">
    <property type="entry name" value="IV_pilin_GFxxxE"/>
    <property type="match status" value="1"/>
</dbReference>
<dbReference type="EMBL" id="CP010945">
    <property type="protein sequence ID" value="AKV06255.1"/>
    <property type="molecule type" value="Genomic_DNA"/>
</dbReference>
<dbReference type="AlphaFoldDB" id="A0A0K1QLD5"/>
<feature type="domain" description="General secretion pathway GspH" evidence="12">
    <location>
        <begin position="43"/>
        <end position="145"/>
    </location>
</feature>
<evidence type="ECO:0000313" key="13">
    <source>
        <dbReference type="EMBL" id="AKV06255.1"/>
    </source>
</evidence>
<dbReference type="OrthoDB" id="5730913at2"/>
<dbReference type="PRINTS" id="PR00885">
    <property type="entry name" value="BCTERIALGSPH"/>
</dbReference>
<proteinExistence type="inferred from homology"/>
<dbReference type="InterPro" id="IPR002416">
    <property type="entry name" value="T2SS_protein-GspH"/>
</dbReference>
<dbReference type="InterPro" id="IPR049875">
    <property type="entry name" value="TypeII_GspH"/>
</dbReference>
<keyword evidence="7 11" id="KW-1133">Transmembrane helix</keyword>
<feature type="transmembrane region" description="Helical" evidence="11">
    <location>
        <begin position="7"/>
        <end position="30"/>
    </location>
</feature>
<evidence type="ECO:0000313" key="14">
    <source>
        <dbReference type="Proteomes" id="UP000017175"/>
    </source>
</evidence>
<dbReference type="RefSeq" id="WP_017336139.1">
    <property type="nucleotide sequence ID" value="NZ_CP010945.1"/>
</dbReference>
<evidence type="ECO:0000256" key="4">
    <source>
        <dbReference type="ARBA" id="ARBA00022481"/>
    </source>
</evidence>
<evidence type="ECO:0000256" key="1">
    <source>
        <dbReference type="ARBA" id="ARBA00004377"/>
    </source>
</evidence>
<evidence type="ECO:0000256" key="3">
    <source>
        <dbReference type="ARBA" id="ARBA00022475"/>
    </source>
</evidence>
<dbReference type="GO" id="GO:0015628">
    <property type="term" value="P:protein secretion by the type II secretion system"/>
    <property type="evidence" value="ECO:0007669"/>
    <property type="project" value="InterPro"/>
</dbReference>
<keyword evidence="3" id="KW-1003">Cell membrane</keyword>
<evidence type="ECO:0000256" key="8">
    <source>
        <dbReference type="ARBA" id="ARBA00023136"/>
    </source>
</evidence>
<sequence>MRQRCRGFTLLELMIVIVVIGVLLCMVSLVGGPNPVRQARHEAHGMAGLIQQLRERAVLDGEEYGLRISDSGYRAMRLDARGWEPVAAFYKWPDTLRLHLEQDGHSLMLGADEGLPQLLMLSSDETSAFTLTFATRDSTLLSLSSDGLGEAVIDG</sequence>
<evidence type="ECO:0000256" key="7">
    <source>
        <dbReference type="ARBA" id="ARBA00022989"/>
    </source>
</evidence>
<evidence type="ECO:0000256" key="5">
    <source>
        <dbReference type="ARBA" id="ARBA00022519"/>
    </source>
</evidence>
<keyword evidence="6 11" id="KW-0812">Transmembrane</keyword>
<dbReference type="SUPFAM" id="SSF54523">
    <property type="entry name" value="Pili subunits"/>
    <property type="match status" value="1"/>
</dbReference>
<evidence type="ECO:0000256" key="6">
    <source>
        <dbReference type="ARBA" id="ARBA00022692"/>
    </source>
</evidence>
<accession>A0A0K1QLD5</accession>
<comment type="subcellular location">
    <subcellularLocation>
        <location evidence="1">Cell inner membrane</location>
        <topology evidence="1">Single-pass membrane protein</topology>
    </subcellularLocation>
</comment>
<dbReference type="GO" id="GO:0005886">
    <property type="term" value="C:plasma membrane"/>
    <property type="evidence" value="ECO:0007669"/>
    <property type="project" value="UniProtKB-SubCell"/>
</dbReference>
<evidence type="ECO:0000256" key="10">
    <source>
        <dbReference type="ARBA" id="ARBA00030775"/>
    </source>
</evidence>
<dbReference type="InterPro" id="IPR022346">
    <property type="entry name" value="T2SS_GspH"/>
</dbReference>
<dbReference type="InterPro" id="IPR045584">
    <property type="entry name" value="Pilin-like"/>
</dbReference>
<keyword evidence="4" id="KW-0488">Methylation</keyword>
<evidence type="ECO:0000259" key="12">
    <source>
        <dbReference type="Pfam" id="PF12019"/>
    </source>
</evidence>
<evidence type="ECO:0000256" key="9">
    <source>
        <dbReference type="ARBA" id="ARBA00025772"/>
    </source>
</evidence>
<keyword evidence="5" id="KW-0997">Cell inner membrane</keyword>
<protein>
    <recommendedName>
        <fullName evidence="2">Type II secretion system protein H</fullName>
    </recommendedName>
    <alternativeName>
        <fullName evidence="10">General secretion pathway protein H</fullName>
    </alternativeName>
</protein>
<evidence type="ECO:0000256" key="11">
    <source>
        <dbReference type="SAM" id="Phobius"/>
    </source>
</evidence>
<dbReference type="NCBIfam" id="TIGR01708">
    <property type="entry name" value="typeII_sec_gspH"/>
    <property type="match status" value="1"/>
</dbReference>
<dbReference type="Pfam" id="PF07963">
    <property type="entry name" value="N_methyl"/>
    <property type="match status" value="1"/>
</dbReference>
<organism evidence="13 14">
    <name type="scientific">Pseudomonas fluorescens NCIMB 11764</name>
    <dbReference type="NCBI Taxonomy" id="1221522"/>
    <lineage>
        <taxon>Bacteria</taxon>
        <taxon>Pseudomonadati</taxon>
        <taxon>Pseudomonadota</taxon>
        <taxon>Gammaproteobacteria</taxon>
        <taxon>Pseudomonadales</taxon>
        <taxon>Pseudomonadaceae</taxon>
        <taxon>Pseudomonas</taxon>
    </lineage>
</organism>
<reference evidence="13 14" key="1">
    <citation type="journal article" date="2012" name="J. Bacteriol.">
        <title>Draft genome sequence of the cyanide-utilizing bacterium Pseudomonas fluorescens strain NCIMB 11764.</title>
        <authorList>
            <person name="Vilo C.A."/>
            <person name="Benedik M.J."/>
            <person name="Kunz D.A."/>
            <person name="Dong Q."/>
        </authorList>
    </citation>
    <scope>NUCLEOTIDE SEQUENCE [LARGE SCALE GENOMIC DNA]</scope>
    <source>
        <strain evidence="13 14">NCIMB 11764</strain>
    </source>
</reference>
<dbReference type="eggNOG" id="COG2165">
    <property type="taxonomic scope" value="Bacteria"/>
</dbReference>